<dbReference type="PROSITE" id="PS50172">
    <property type="entry name" value="BRCT"/>
    <property type="match status" value="1"/>
</dbReference>
<feature type="region of interest" description="Disordered" evidence="4">
    <location>
        <begin position="690"/>
        <end position="777"/>
    </location>
</feature>
<gene>
    <name evidence="6" type="ORF">VTL71DRAFT_1939</name>
</gene>
<comment type="subcellular location">
    <subcellularLocation>
        <location evidence="1">Nucleus</location>
    </subcellularLocation>
</comment>
<dbReference type="SUPFAM" id="SSF52113">
    <property type="entry name" value="BRCT domain"/>
    <property type="match status" value="1"/>
</dbReference>
<comment type="caution">
    <text evidence="6">The sequence shown here is derived from an EMBL/GenBank/DDBJ whole genome shotgun (WGS) entry which is preliminary data.</text>
</comment>
<dbReference type="InterPro" id="IPR047249">
    <property type="entry name" value="BRCT_p53bp1-like_rpt1"/>
</dbReference>
<feature type="compositionally biased region" description="Acidic residues" evidence="4">
    <location>
        <begin position="759"/>
        <end position="769"/>
    </location>
</feature>
<keyword evidence="3" id="KW-0539">Nucleus</keyword>
<feature type="compositionally biased region" description="Basic residues" evidence="4">
    <location>
        <begin position="824"/>
        <end position="838"/>
    </location>
</feature>
<feature type="compositionally biased region" description="Low complexity" evidence="4">
    <location>
        <begin position="690"/>
        <end position="707"/>
    </location>
</feature>
<dbReference type="InterPro" id="IPR036420">
    <property type="entry name" value="BRCT_dom_sf"/>
</dbReference>
<feature type="region of interest" description="Disordered" evidence="4">
    <location>
        <begin position="812"/>
        <end position="976"/>
    </location>
</feature>
<dbReference type="PANTHER" id="PTHR15321:SF3">
    <property type="entry name" value="TP53-BINDING PROTEIN 1"/>
    <property type="match status" value="1"/>
</dbReference>
<dbReference type="CDD" id="cd17745">
    <property type="entry name" value="BRCT_p53bp1_rpt1"/>
    <property type="match status" value="1"/>
</dbReference>
<sequence length="1247" mass="135298">MPHRSVKAAEKAAIEGEVDDWDTQQCQALRDELLPSSPNRASDSVASASAQVAIPASPLRLRVENTHIEQVVEPEVGIEEEPETGVHVSLDLLAEEDGNGPDNQLQQLSNIESSSIVRNANALNFPHAIQIKRDHLGRLRPFRATPEAEKPSNVTNNNQELAQVIPTMDDLTQRSSMSATQENAPHLYERFNQYDIQSDIRNDCPSSTTPGDVESENQDPPPNLHDPRHASASTAYTYQENDTGHIHLGFDAEPIEEDEDMEESQDESYAAPAVQSYASFEPKTPAPPINPFLQKGSVMKGFELFGATQPSSIGRHMASPTSSRPSPDVYNDFSSPPKRRTLMLSSPLGGAPAPEPESEANDATPLQSSVRNMLARSQSGNSRIAQSFDTGPKHTWTNPEPRPYVSMKDSQEKRRRTSDPEPYSSGDDSDIEATPRNRKIERELQIQREIATVELRKRASTNPRSSAPPSSTVAVDIEVPSTGRRRSVQEEYIAQCIGQDARDMQQDDVIVDSQAAASGAPGTDNTVGKPDSSRPPVEEDTEVSIAALRQDEVGDEIDPDATQQTNSSDPEPDLEKEPSLPLQELSSNRSNMRTPSSKPQSDVAIDTVPETSPPEDHLRPMAEIASISFGPSEELPDNIPGFTQDMEFDSAMQIRSSPRPPAGILSFGRAPKLSSMTSSALTTPIINTTTTSVTSSALSSPPNSAVLKEVEADVSRQTAKDIPDIDKEPAESRVDGDLNNLQKAENAMFEPQVSSAVDEQAEPQVEPEPEVTSAPNETATVVSELHDAPRAEEAAPNDIAIVVAELNGQTPADEAANSISARTSPKKINKKPPLKRAIKTYSRLKGPVAQKHSAVTPTTATPRQSTRVAKMTPTAKSTQTPKPTPRSTPIASAPNTLRKSKLQNQQIPPPAPALDAPSASAVPTKRTSKRKSGVTVDYDETSPKRVSKRQSITKDSSPDPLTLSSPTAVGRSPKNPTGLFKDMTFAVSFVNHEREKDGVTKAIFDQGGRILPDGFDSLFESAKGFEEMALSQSAKSVGFVALIADEHSRKAKYMQALALGIPCISGHWITACVTKDSIIDWSPYLLCAGQSSVLGNAHKSRVLQPYPAGEAKFEETFANRDKLLEGKSVMLVTGKGKLQDKRKAYTFLAHALGPSRITQVADYQDARKKLSQEGNQEWDLLYVDTHEKAAEEAVFGTQTAVQSTASRKRKRGSTAAVVDDSPAPKKIRIISDEIMIQSLILGQLLDD</sequence>
<dbReference type="InterPro" id="IPR001357">
    <property type="entry name" value="BRCT_dom"/>
</dbReference>
<evidence type="ECO:0000256" key="3">
    <source>
        <dbReference type="ARBA" id="ARBA00023242"/>
    </source>
</evidence>
<evidence type="ECO:0000313" key="6">
    <source>
        <dbReference type="EMBL" id="KAL2067514.1"/>
    </source>
</evidence>
<dbReference type="EMBL" id="JAZHXI010000010">
    <property type="protein sequence ID" value="KAL2067514.1"/>
    <property type="molecule type" value="Genomic_DNA"/>
</dbReference>
<evidence type="ECO:0000256" key="2">
    <source>
        <dbReference type="ARBA" id="ARBA00022763"/>
    </source>
</evidence>
<dbReference type="PANTHER" id="PTHR15321">
    <property type="entry name" value="TUMOR SUPPRESSOR P53-BINDING PROTEIN 1"/>
    <property type="match status" value="1"/>
</dbReference>
<feature type="compositionally biased region" description="Polar residues" evidence="4">
    <location>
        <begin position="584"/>
        <end position="600"/>
    </location>
</feature>
<feature type="region of interest" description="Disordered" evidence="4">
    <location>
        <begin position="309"/>
        <end position="487"/>
    </location>
</feature>
<feature type="region of interest" description="Disordered" evidence="4">
    <location>
        <begin position="199"/>
        <end position="229"/>
    </location>
</feature>
<keyword evidence="7" id="KW-1185">Reference proteome</keyword>
<evidence type="ECO:0000313" key="7">
    <source>
        <dbReference type="Proteomes" id="UP001595075"/>
    </source>
</evidence>
<evidence type="ECO:0000256" key="4">
    <source>
        <dbReference type="SAM" id="MobiDB-lite"/>
    </source>
</evidence>
<feature type="compositionally biased region" description="Polar residues" evidence="4">
    <location>
        <begin position="460"/>
        <end position="473"/>
    </location>
</feature>
<feature type="compositionally biased region" description="Polar residues" evidence="4">
    <location>
        <begin position="853"/>
        <end position="867"/>
    </location>
</feature>
<evidence type="ECO:0000256" key="1">
    <source>
        <dbReference type="ARBA" id="ARBA00004123"/>
    </source>
</evidence>
<dbReference type="InterPro" id="IPR047252">
    <property type="entry name" value="TP53BP1-like"/>
</dbReference>
<evidence type="ECO:0000259" key="5">
    <source>
        <dbReference type="PROSITE" id="PS50172"/>
    </source>
</evidence>
<accession>A0ABR4CC75</accession>
<name>A0ABR4CC75_9HELO</name>
<proteinExistence type="predicted"/>
<dbReference type="Proteomes" id="UP001595075">
    <property type="component" value="Unassembled WGS sequence"/>
</dbReference>
<organism evidence="6 7">
    <name type="scientific">Oculimacula yallundae</name>
    <dbReference type="NCBI Taxonomy" id="86028"/>
    <lineage>
        <taxon>Eukaryota</taxon>
        <taxon>Fungi</taxon>
        <taxon>Dikarya</taxon>
        <taxon>Ascomycota</taxon>
        <taxon>Pezizomycotina</taxon>
        <taxon>Leotiomycetes</taxon>
        <taxon>Helotiales</taxon>
        <taxon>Ploettnerulaceae</taxon>
        <taxon>Oculimacula</taxon>
    </lineage>
</organism>
<feature type="domain" description="BRCT" evidence="5">
    <location>
        <begin position="975"/>
        <end position="1086"/>
    </location>
</feature>
<feature type="compositionally biased region" description="Low complexity" evidence="4">
    <location>
        <begin position="958"/>
        <end position="967"/>
    </location>
</feature>
<reference evidence="6 7" key="1">
    <citation type="journal article" date="2024" name="Commun. Biol.">
        <title>Comparative genomic analysis of thermophilic fungi reveals convergent evolutionary adaptations and gene losses.</title>
        <authorList>
            <person name="Steindorff A.S."/>
            <person name="Aguilar-Pontes M.V."/>
            <person name="Robinson A.J."/>
            <person name="Andreopoulos B."/>
            <person name="LaButti K."/>
            <person name="Kuo A."/>
            <person name="Mondo S."/>
            <person name="Riley R."/>
            <person name="Otillar R."/>
            <person name="Haridas S."/>
            <person name="Lipzen A."/>
            <person name="Grimwood J."/>
            <person name="Schmutz J."/>
            <person name="Clum A."/>
            <person name="Reid I.D."/>
            <person name="Moisan M.C."/>
            <person name="Butler G."/>
            <person name="Nguyen T.T.M."/>
            <person name="Dewar K."/>
            <person name="Conant G."/>
            <person name="Drula E."/>
            <person name="Henrissat B."/>
            <person name="Hansel C."/>
            <person name="Singer S."/>
            <person name="Hutchinson M.I."/>
            <person name="de Vries R.P."/>
            <person name="Natvig D.O."/>
            <person name="Powell A.J."/>
            <person name="Tsang A."/>
            <person name="Grigoriev I.V."/>
        </authorList>
    </citation>
    <scope>NUCLEOTIDE SEQUENCE [LARGE SCALE GENOMIC DNA]</scope>
    <source>
        <strain evidence="6 7">CBS 494.80</strain>
    </source>
</reference>
<feature type="compositionally biased region" description="Basic and acidic residues" evidence="4">
    <location>
        <begin position="708"/>
        <end position="736"/>
    </location>
</feature>
<feature type="compositionally biased region" description="Polar residues" evidence="4">
    <location>
        <begin position="364"/>
        <end position="389"/>
    </location>
</feature>
<feature type="region of interest" description="Disordered" evidence="4">
    <location>
        <begin position="499"/>
        <end position="669"/>
    </location>
</feature>
<feature type="compositionally biased region" description="Basic and acidic residues" evidence="4">
    <location>
        <begin position="433"/>
        <end position="446"/>
    </location>
</feature>
<keyword evidence="2" id="KW-0227">DNA damage</keyword>
<protein>
    <recommendedName>
        <fullName evidence="5">BRCT domain-containing protein</fullName>
    </recommendedName>
</protein>
<feature type="region of interest" description="Disordered" evidence="4">
    <location>
        <begin position="1"/>
        <end position="22"/>
    </location>
</feature>
<feature type="compositionally biased region" description="Polar residues" evidence="4">
    <location>
        <begin position="874"/>
        <end position="906"/>
    </location>
</feature>
<dbReference type="Gene3D" id="3.40.50.10190">
    <property type="entry name" value="BRCT domain"/>
    <property type="match status" value="1"/>
</dbReference>